<dbReference type="EMBL" id="JAMKOV010000012">
    <property type="protein sequence ID" value="KAI8037446.1"/>
    <property type="molecule type" value="Genomic_DNA"/>
</dbReference>
<dbReference type="Proteomes" id="UP001059596">
    <property type="component" value="Unassembled WGS sequence"/>
</dbReference>
<protein>
    <submittedName>
        <fullName evidence="2">Uncharacterized protein</fullName>
    </submittedName>
</protein>
<proteinExistence type="predicted"/>
<accession>A0A9Q0BMN1</accession>
<evidence type="ECO:0000256" key="1">
    <source>
        <dbReference type="SAM" id="MobiDB-lite"/>
    </source>
</evidence>
<evidence type="ECO:0000313" key="3">
    <source>
        <dbReference type="Proteomes" id="UP001059596"/>
    </source>
</evidence>
<feature type="region of interest" description="Disordered" evidence="1">
    <location>
        <begin position="1"/>
        <end position="26"/>
    </location>
</feature>
<evidence type="ECO:0000313" key="2">
    <source>
        <dbReference type="EMBL" id="KAI8037446.1"/>
    </source>
</evidence>
<dbReference type="AlphaFoldDB" id="A0A9Q0BMN1"/>
<comment type="caution">
    <text evidence="2">The sequence shown here is derived from an EMBL/GenBank/DDBJ whole genome shotgun (WGS) entry which is preliminary data.</text>
</comment>
<organism evidence="2 3">
    <name type="scientific">Drosophila gunungcola</name>
    <name type="common">fruit fly</name>
    <dbReference type="NCBI Taxonomy" id="103775"/>
    <lineage>
        <taxon>Eukaryota</taxon>
        <taxon>Metazoa</taxon>
        <taxon>Ecdysozoa</taxon>
        <taxon>Arthropoda</taxon>
        <taxon>Hexapoda</taxon>
        <taxon>Insecta</taxon>
        <taxon>Pterygota</taxon>
        <taxon>Neoptera</taxon>
        <taxon>Endopterygota</taxon>
        <taxon>Diptera</taxon>
        <taxon>Brachycera</taxon>
        <taxon>Muscomorpha</taxon>
        <taxon>Ephydroidea</taxon>
        <taxon>Drosophilidae</taxon>
        <taxon>Drosophila</taxon>
        <taxon>Sophophora</taxon>
    </lineage>
</organism>
<keyword evidence="3" id="KW-1185">Reference proteome</keyword>
<feature type="region of interest" description="Disordered" evidence="1">
    <location>
        <begin position="69"/>
        <end position="101"/>
    </location>
</feature>
<name>A0A9Q0BMN1_9MUSC</name>
<reference evidence="2" key="1">
    <citation type="journal article" date="2023" name="Genome Biol. Evol.">
        <title>Long-read-based Genome Assembly of Drosophila gunungcola Reveals Fewer Chemosensory Genes in Flower-breeding Species.</title>
        <authorList>
            <person name="Negi A."/>
            <person name="Liao B.Y."/>
            <person name="Yeh S.D."/>
        </authorList>
    </citation>
    <scope>NUCLEOTIDE SEQUENCE</scope>
    <source>
        <strain evidence="2">Sukarami</strain>
    </source>
</reference>
<gene>
    <name evidence="2" type="ORF">M5D96_009591</name>
</gene>
<sequence length="101" mass="11480">MVSPRNKVHFLSPEINTNNSSADKAVSQKRRCRKTWNSCIALKRKEICTCAHRIRSPIYLHFNFNAASRKSDNKSPVAENKNNSNSWAAEKLIETDSNSCL</sequence>